<comment type="caution">
    <text evidence="5">The sequence shown here is derived from an EMBL/GenBank/DDBJ whole genome shotgun (WGS) entry which is preliminary data.</text>
</comment>
<feature type="non-terminal residue" evidence="5">
    <location>
        <position position="1"/>
    </location>
</feature>
<keyword evidence="6" id="KW-1185">Reference proteome</keyword>
<dbReference type="Proteomes" id="UP000727407">
    <property type="component" value="Unassembled WGS sequence"/>
</dbReference>
<dbReference type="InterPro" id="IPR016035">
    <property type="entry name" value="Acyl_Trfase/lysoPLipase"/>
</dbReference>
<keyword evidence="1 3" id="KW-0378">Hydrolase</keyword>
<evidence type="ECO:0000256" key="1">
    <source>
        <dbReference type="ARBA" id="ARBA00022801"/>
    </source>
</evidence>
<feature type="domain" description="PLA2c" evidence="4">
    <location>
        <begin position="1"/>
        <end position="141"/>
    </location>
</feature>
<accession>A0A8J4WSH2</accession>
<dbReference type="GO" id="GO:0046475">
    <property type="term" value="P:glycerophospholipid catabolic process"/>
    <property type="evidence" value="ECO:0007669"/>
    <property type="project" value="TreeGrafter"/>
</dbReference>
<name>A0A8J4WSH2_CLAMG</name>
<feature type="non-terminal residue" evidence="5">
    <location>
        <position position="141"/>
    </location>
</feature>
<dbReference type="GO" id="GO:0047498">
    <property type="term" value="F:calcium-dependent phospholipase A2 activity"/>
    <property type="evidence" value="ECO:0007669"/>
    <property type="project" value="TreeGrafter"/>
</dbReference>
<keyword evidence="2 3" id="KW-0443">Lipid metabolism</keyword>
<dbReference type="AlphaFoldDB" id="A0A8J4WSH2"/>
<dbReference type="PANTHER" id="PTHR10728">
    <property type="entry name" value="CYTOSOLIC PHOSPHOLIPASE A2"/>
    <property type="match status" value="1"/>
</dbReference>
<evidence type="ECO:0000256" key="3">
    <source>
        <dbReference type="PROSITE-ProRule" id="PRU00555"/>
    </source>
</evidence>
<evidence type="ECO:0000256" key="2">
    <source>
        <dbReference type="ARBA" id="ARBA00023098"/>
    </source>
</evidence>
<gene>
    <name evidence="5" type="ORF">DAT39_018834</name>
</gene>
<dbReference type="OrthoDB" id="419768at2759"/>
<proteinExistence type="predicted"/>
<dbReference type="PANTHER" id="PTHR10728:SF32">
    <property type="entry name" value="CYTOSOLIC PHOSPHOLIPASE A2 BETA"/>
    <property type="match status" value="1"/>
</dbReference>
<reference evidence="5" key="1">
    <citation type="submission" date="2020-07" db="EMBL/GenBank/DDBJ databases">
        <title>Clarias magur genome sequencing, assembly and annotation.</title>
        <authorList>
            <person name="Kushwaha B."/>
            <person name="Kumar R."/>
            <person name="Das P."/>
            <person name="Joshi C.G."/>
            <person name="Kumar D."/>
            <person name="Nagpure N.S."/>
            <person name="Pandey M."/>
            <person name="Agarwal S."/>
            <person name="Srivastava S."/>
            <person name="Singh M."/>
            <person name="Sahoo L."/>
            <person name="Jayasankar P."/>
            <person name="Meher P.K."/>
            <person name="Koringa P.G."/>
            <person name="Iquebal M.A."/>
            <person name="Das S.P."/>
            <person name="Bit A."/>
            <person name="Patnaik S."/>
            <person name="Patel N."/>
            <person name="Shah T.M."/>
            <person name="Hinsu A."/>
            <person name="Jena J.K."/>
        </authorList>
    </citation>
    <scope>NUCLEOTIDE SEQUENCE</scope>
    <source>
        <strain evidence="5">CIFAMagur01</strain>
        <tissue evidence="5">Testis</tissue>
    </source>
</reference>
<evidence type="ECO:0000313" key="5">
    <source>
        <dbReference type="EMBL" id="KAF5891464.1"/>
    </source>
</evidence>
<dbReference type="PROSITE" id="PS51210">
    <property type="entry name" value="PLA2C"/>
    <property type="match status" value="1"/>
</dbReference>
<dbReference type="GO" id="GO:0005509">
    <property type="term" value="F:calcium ion binding"/>
    <property type="evidence" value="ECO:0007669"/>
    <property type="project" value="TreeGrafter"/>
</dbReference>
<evidence type="ECO:0000313" key="6">
    <source>
        <dbReference type="Proteomes" id="UP000727407"/>
    </source>
</evidence>
<organism evidence="5 6">
    <name type="scientific">Clarias magur</name>
    <name type="common">Asian catfish</name>
    <name type="synonym">Macropteronotus magur</name>
    <dbReference type="NCBI Taxonomy" id="1594786"/>
    <lineage>
        <taxon>Eukaryota</taxon>
        <taxon>Metazoa</taxon>
        <taxon>Chordata</taxon>
        <taxon>Craniata</taxon>
        <taxon>Vertebrata</taxon>
        <taxon>Euteleostomi</taxon>
        <taxon>Actinopterygii</taxon>
        <taxon>Neopterygii</taxon>
        <taxon>Teleostei</taxon>
        <taxon>Ostariophysi</taxon>
        <taxon>Siluriformes</taxon>
        <taxon>Clariidae</taxon>
        <taxon>Clarias</taxon>
    </lineage>
</organism>
<sequence>KQTGTLSDQKMAVIEGQNPLPIYTAVNMKKGATGGLVPEWCEFTPFEVGFSKYGAFVPAESFGSEFYLGHVVKKLPETRLSFLLETDNKSPTLDTVRISPEASVLNSFLNHCPIVSSVYNFLKGFFLHDLYRKCPGFSSTN</sequence>
<dbReference type="EMBL" id="QNUK01000581">
    <property type="protein sequence ID" value="KAF5891464.1"/>
    <property type="molecule type" value="Genomic_DNA"/>
</dbReference>
<dbReference type="Gene3D" id="3.40.1090.10">
    <property type="entry name" value="Cytosolic phospholipase A2 catalytic domain"/>
    <property type="match status" value="1"/>
</dbReference>
<dbReference type="InterPro" id="IPR002642">
    <property type="entry name" value="LysoPLipase_cat_dom"/>
</dbReference>
<evidence type="ECO:0000259" key="4">
    <source>
        <dbReference type="PROSITE" id="PS51210"/>
    </source>
</evidence>
<dbReference type="Pfam" id="PF01735">
    <property type="entry name" value="PLA2_B"/>
    <property type="match status" value="1"/>
</dbReference>
<protein>
    <submittedName>
        <fullName evidence="5">Cytosolic phospholipase A2 zeta-like isoform X2</fullName>
    </submittedName>
</protein>
<keyword evidence="3" id="KW-0442">Lipid degradation</keyword>
<dbReference type="GO" id="GO:0005544">
    <property type="term" value="F:calcium-dependent phospholipid binding"/>
    <property type="evidence" value="ECO:0007669"/>
    <property type="project" value="TreeGrafter"/>
</dbReference>
<dbReference type="GO" id="GO:0005829">
    <property type="term" value="C:cytosol"/>
    <property type="evidence" value="ECO:0007669"/>
    <property type="project" value="TreeGrafter"/>
</dbReference>
<dbReference type="SUPFAM" id="SSF52151">
    <property type="entry name" value="FabD/lysophospholipase-like"/>
    <property type="match status" value="1"/>
</dbReference>